<keyword evidence="5" id="KW-0812">Transmembrane</keyword>
<feature type="transmembrane region" description="Helical" evidence="5">
    <location>
        <begin position="131"/>
        <end position="155"/>
    </location>
</feature>
<feature type="compositionally biased region" description="Polar residues" evidence="4">
    <location>
        <begin position="317"/>
        <end position="337"/>
    </location>
</feature>
<evidence type="ECO:0000313" key="7">
    <source>
        <dbReference type="EMBL" id="MBP2386706.1"/>
    </source>
</evidence>
<comment type="caution">
    <text evidence="7">The sequence shown here is derived from an EMBL/GenBank/DDBJ whole genome shotgun (WGS) entry which is preliminary data.</text>
</comment>
<comment type="similarity">
    <text evidence="1">Belongs to the peptidase S1C family.</text>
</comment>
<keyword evidence="5" id="KW-1133">Transmembrane helix</keyword>
<gene>
    <name evidence="7" type="ORF">JOF47_002217</name>
</gene>
<dbReference type="PANTHER" id="PTHR43343:SF3">
    <property type="entry name" value="PROTEASE DO-LIKE 8, CHLOROPLASTIC"/>
    <property type="match status" value="1"/>
</dbReference>
<dbReference type="Pfam" id="PF13180">
    <property type="entry name" value="PDZ_2"/>
    <property type="match status" value="1"/>
</dbReference>
<dbReference type="PROSITE" id="PS50106">
    <property type="entry name" value="PDZ"/>
    <property type="match status" value="1"/>
</dbReference>
<evidence type="ECO:0000256" key="4">
    <source>
        <dbReference type="SAM" id="MobiDB-lite"/>
    </source>
</evidence>
<dbReference type="EC" id="3.4.21.-" evidence="7"/>
<feature type="domain" description="PDZ" evidence="6">
    <location>
        <begin position="422"/>
        <end position="512"/>
    </location>
</feature>
<dbReference type="GO" id="GO:0008233">
    <property type="term" value="F:peptidase activity"/>
    <property type="evidence" value="ECO:0007669"/>
    <property type="project" value="UniProtKB-KW"/>
</dbReference>
<reference evidence="7 8" key="1">
    <citation type="submission" date="2021-03" db="EMBL/GenBank/DDBJ databases">
        <title>Sequencing the genomes of 1000 actinobacteria strains.</title>
        <authorList>
            <person name="Klenk H.-P."/>
        </authorList>
    </citation>
    <scope>NUCLEOTIDE SEQUENCE [LARGE SCALE GENOMIC DNA]</scope>
    <source>
        <strain evidence="7 8">DSM 15797</strain>
    </source>
</reference>
<evidence type="ECO:0000256" key="1">
    <source>
        <dbReference type="ARBA" id="ARBA00010541"/>
    </source>
</evidence>
<dbReference type="RefSeq" id="WP_209997694.1">
    <property type="nucleotide sequence ID" value="NZ_BAAAJY010000002.1"/>
</dbReference>
<dbReference type="SMART" id="SM00228">
    <property type="entry name" value="PDZ"/>
    <property type="match status" value="1"/>
</dbReference>
<evidence type="ECO:0000256" key="3">
    <source>
        <dbReference type="ARBA" id="ARBA00022801"/>
    </source>
</evidence>
<name>A0ABS4XE00_9MICC</name>
<protein>
    <submittedName>
        <fullName evidence="7">Serine protease PepD</fullName>
        <ecNumber evidence="7">3.4.21.-</ecNumber>
    </submittedName>
</protein>
<keyword evidence="5" id="KW-0472">Membrane</keyword>
<sequence length="527" mass="51498">MSENQFEQPNSPENPEQASTPVPQRPMTPPAAPEQDPAVSKVDGAVEQTQALPRHTADAAPATPSLATPSAAAPAAGTAPAPAHAAVPGAQSPAHAPYGTPTHAEQASAFGVPSPVPPANRAAPKKFTAGVLVLGMVAAALVGAGSAVGANALMYPASSSASAGNNAPQSGLVINNPKNVTAVTAAAAKASPSVVTIDVSGSSSSGSGSGIILDAEGHILTNTHVVTLGGTTASPKIAVQMSDGKVYNATLVGTDPLSDLAVIKIEAQGLTPATLGTSGNLNVGDTAVAIGAPLGLSGTVTDGIISTLNRTISVASSAVPEQSEGTEPNNNGNQFNFQLPGAPQQQAPASQGSIYINVIQTDAAINHGNSGGALVDANGNIIGVNVAIASSGSGDSSASEGGSIGVGFAIPIDYAKRIAQDLIANGKATHGMLGVTVQAKPADVKDGNSSFSVGAQVKDVVPNSAGAKSGLKAGDIITGVGDRVISDSSSLTAAIREIPAGGQVTIHYTRNGQPASADATVGASTAS</sequence>
<dbReference type="Pfam" id="PF13365">
    <property type="entry name" value="Trypsin_2"/>
    <property type="match status" value="1"/>
</dbReference>
<dbReference type="Proteomes" id="UP001296993">
    <property type="component" value="Unassembled WGS sequence"/>
</dbReference>
<dbReference type="InterPro" id="IPR036034">
    <property type="entry name" value="PDZ_sf"/>
</dbReference>
<dbReference type="InterPro" id="IPR051201">
    <property type="entry name" value="Chloro_Bact_Ser_Proteases"/>
</dbReference>
<dbReference type="GO" id="GO:0006508">
    <property type="term" value="P:proteolysis"/>
    <property type="evidence" value="ECO:0007669"/>
    <property type="project" value="UniProtKB-KW"/>
</dbReference>
<evidence type="ECO:0000259" key="6">
    <source>
        <dbReference type="PROSITE" id="PS50106"/>
    </source>
</evidence>
<dbReference type="SUPFAM" id="SSF50494">
    <property type="entry name" value="Trypsin-like serine proteases"/>
    <property type="match status" value="1"/>
</dbReference>
<dbReference type="InterPro" id="IPR001478">
    <property type="entry name" value="PDZ"/>
</dbReference>
<dbReference type="InterPro" id="IPR001940">
    <property type="entry name" value="Peptidase_S1C"/>
</dbReference>
<dbReference type="InterPro" id="IPR009003">
    <property type="entry name" value="Peptidase_S1_PA"/>
</dbReference>
<dbReference type="SUPFAM" id="SSF50156">
    <property type="entry name" value="PDZ domain-like"/>
    <property type="match status" value="1"/>
</dbReference>
<feature type="compositionally biased region" description="Polar residues" evidence="4">
    <location>
        <begin position="1"/>
        <end position="22"/>
    </location>
</feature>
<evidence type="ECO:0000256" key="5">
    <source>
        <dbReference type="SAM" id="Phobius"/>
    </source>
</evidence>
<evidence type="ECO:0000256" key="2">
    <source>
        <dbReference type="ARBA" id="ARBA00022670"/>
    </source>
</evidence>
<dbReference type="PRINTS" id="PR00834">
    <property type="entry name" value="PROTEASES2C"/>
</dbReference>
<dbReference type="InterPro" id="IPR043504">
    <property type="entry name" value="Peptidase_S1_PA_chymotrypsin"/>
</dbReference>
<organism evidence="7 8">
    <name type="scientific">Paeniglutamicibacter kerguelensis</name>
    <dbReference type="NCBI Taxonomy" id="254788"/>
    <lineage>
        <taxon>Bacteria</taxon>
        <taxon>Bacillati</taxon>
        <taxon>Actinomycetota</taxon>
        <taxon>Actinomycetes</taxon>
        <taxon>Micrococcales</taxon>
        <taxon>Micrococcaceae</taxon>
        <taxon>Paeniglutamicibacter</taxon>
    </lineage>
</organism>
<dbReference type="Gene3D" id="2.40.10.10">
    <property type="entry name" value="Trypsin-like serine proteases"/>
    <property type="match status" value="2"/>
</dbReference>
<dbReference type="PANTHER" id="PTHR43343">
    <property type="entry name" value="PEPTIDASE S12"/>
    <property type="match status" value="1"/>
</dbReference>
<keyword evidence="3 7" id="KW-0378">Hydrolase</keyword>
<feature type="compositionally biased region" description="Pro residues" evidence="4">
    <location>
        <begin position="23"/>
        <end position="32"/>
    </location>
</feature>
<feature type="region of interest" description="Disordered" evidence="4">
    <location>
        <begin position="317"/>
        <end position="347"/>
    </location>
</feature>
<feature type="region of interest" description="Disordered" evidence="4">
    <location>
        <begin position="1"/>
        <end position="115"/>
    </location>
</feature>
<proteinExistence type="inferred from homology"/>
<keyword evidence="2 7" id="KW-0645">Protease</keyword>
<feature type="compositionally biased region" description="Low complexity" evidence="4">
    <location>
        <begin position="58"/>
        <end position="90"/>
    </location>
</feature>
<keyword evidence="8" id="KW-1185">Reference proteome</keyword>
<accession>A0ABS4XE00</accession>
<evidence type="ECO:0000313" key="8">
    <source>
        <dbReference type="Proteomes" id="UP001296993"/>
    </source>
</evidence>
<dbReference type="EMBL" id="JAGIOF010000001">
    <property type="protein sequence ID" value="MBP2386706.1"/>
    <property type="molecule type" value="Genomic_DNA"/>
</dbReference>
<dbReference type="Gene3D" id="2.30.42.10">
    <property type="match status" value="1"/>
</dbReference>